<proteinExistence type="predicted"/>
<reference evidence="1 2" key="2">
    <citation type="submission" date="2018-11" db="EMBL/GenBank/DDBJ databases">
        <authorList>
            <consortium name="Pathogen Informatics"/>
        </authorList>
    </citation>
    <scope>NUCLEOTIDE SEQUENCE [LARGE SCALE GENOMIC DNA]</scope>
</reference>
<dbReference type="Proteomes" id="UP000270296">
    <property type="component" value="Unassembled WGS sequence"/>
</dbReference>
<protein>
    <submittedName>
        <fullName evidence="3">Aldedh domain-containing protein</fullName>
    </submittedName>
</protein>
<evidence type="ECO:0000313" key="1">
    <source>
        <dbReference type="EMBL" id="VDP00149.1"/>
    </source>
</evidence>
<evidence type="ECO:0000313" key="3">
    <source>
        <dbReference type="WBParaSite" id="SBAD_0000328401-mRNA-1"/>
    </source>
</evidence>
<evidence type="ECO:0000313" key="2">
    <source>
        <dbReference type="Proteomes" id="UP000270296"/>
    </source>
</evidence>
<sequence length="96" mass="10262">MYGSSDIELSHLKAKAAISDFAASVDHSTLASIPSYTYEGEYEDTYGAAGVEDGPKETYAVEEVDEAGKKRALIGPWQAGWNITNAIQVSCMKAPS</sequence>
<dbReference type="AlphaFoldDB" id="A0A183IHP3"/>
<reference evidence="3" key="1">
    <citation type="submission" date="2016-06" db="UniProtKB">
        <authorList>
            <consortium name="WormBaseParasite"/>
        </authorList>
    </citation>
    <scope>IDENTIFICATION</scope>
</reference>
<name>A0A183IHP3_9BILA</name>
<organism evidence="3">
    <name type="scientific">Soboliphyme baturini</name>
    <dbReference type="NCBI Taxonomy" id="241478"/>
    <lineage>
        <taxon>Eukaryota</taxon>
        <taxon>Metazoa</taxon>
        <taxon>Ecdysozoa</taxon>
        <taxon>Nematoda</taxon>
        <taxon>Enoplea</taxon>
        <taxon>Dorylaimia</taxon>
        <taxon>Dioctophymatida</taxon>
        <taxon>Dioctophymatoidea</taxon>
        <taxon>Soboliphymatidae</taxon>
        <taxon>Soboliphyme</taxon>
    </lineage>
</organism>
<keyword evidence="2" id="KW-1185">Reference proteome</keyword>
<dbReference type="OrthoDB" id="10071139at2759"/>
<dbReference type="WBParaSite" id="SBAD_0000328401-mRNA-1">
    <property type="protein sequence ID" value="SBAD_0000328401-mRNA-1"/>
    <property type="gene ID" value="SBAD_0000328401"/>
</dbReference>
<dbReference type="EMBL" id="UZAM01007590">
    <property type="protein sequence ID" value="VDP00149.1"/>
    <property type="molecule type" value="Genomic_DNA"/>
</dbReference>
<gene>
    <name evidence="1" type="ORF">SBAD_LOCUS3138</name>
</gene>
<accession>A0A183IHP3</accession>